<feature type="compositionally biased region" description="Basic residues" evidence="4">
    <location>
        <begin position="182"/>
        <end position="191"/>
    </location>
</feature>
<dbReference type="Gene3D" id="3.40.710.10">
    <property type="entry name" value="DD-peptidase/beta-lactamase superfamily"/>
    <property type="match status" value="1"/>
</dbReference>
<feature type="compositionally biased region" description="Basic and acidic residues" evidence="4">
    <location>
        <begin position="68"/>
        <end position="77"/>
    </location>
</feature>
<dbReference type="GO" id="GO:0008658">
    <property type="term" value="F:penicillin binding"/>
    <property type="evidence" value="ECO:0007669"/>
    <property type="project" value="InterPro"/>
</dbReference>
<comment type="subcellular location">
    <subcellularLocation>
        <location evidence="1">Membrane</location>
    </subcellularLocation>
</comment>
<evidence type="ECO:0000256" key="1">
    <source>
        <dbReference type="ARBA" id="ARBA00004370"/>
    </source>
</evidence>
<dbReference type="EMBL" id="FZPH01000008">
    <property type="protein sequence ID" value="SNT53132.1"/>
    <property type="molecule type" value="Genomic_DNA"/>
</dbReference>
<dbReference type="AlphaFoldDB" id="A0A239NF44"/>
<dbReference type="Pfam" id="PF00905">
    <property type="entry name" value="Transpeptidase"/>
    <property type="match status" value="1"/>
</dbReference>
<dbReference type="Proteomes" id="UP000198362">
    <property type="component" value="Unassembled WGS sequence"/>
</dbReference>
<name>A0A239NF44_9ACTN</name>
<accession>A0A239NF44</accession>
<proteinExistence type="inferred from homology"/>
<organism evidence="7 8">
    <name type="scientific">Asanoa hainanensis</name>
    <dbReference type="NCBI Taxonomy" id="560556"/>
    <lineage>
        <taxon>Bacteria</taxon>
        <taxon>Bacillati</taxon>
        <taxon>Actinomycetota</taxon>
        <taxon>Actinomycetes</taxon>
        <taxon>Micromonosporales</taxon>
        <taxon>Micromonosporaceae</taxon>
        <taxon>Asanoa</taxon>
    </lineage>
</organism>
<evidence type="ECO:0000259" key="6">
    <source>
        <dbReference type="Pfam" id="PF03717"/>
    </source>
</evidence>
<protein>
    <submittedName>
        <fullName evidence="7">Cell division protein FtsI (Penicillin-binding protein 3)</fullName>
    </submittedName>
</protein>
<dbReference type="Gene3D" id="3.90.1310.10">
    <property type="entry name" value="Penicillin-binding protein 2a (Domain 2)"/>
    <property type="match status" value="1"/>
</dbReference>
<evidence type="ECO:0000256" key="2">
    <source>
        <dbReference type="ARBA" id="ARBA00007171"/>
    </source>
</evidence>
<evidence type="ECO:0000313" key="7">
    <source>
        <dbReference type="EMBL" id="SNT53132.1"/>
    </source>
</evidence>
<feature type="region of interest" description="Disordered" evidence="4">
    <location>
        <begin position="1"/>
        <end position="196"/>
    </location>
</feature>
<feature type="compositionally biased region" description="Basic and acidic residues" evidence="4">
    <location>
        <begin position="87"/>
        <end position="96"/>
    </location>
</feature>
<feature type="domain" description="Penicillin-binding protein dimerisation" evidence="6">
    <location>
        <begin position="245"/>
        <end position="387"/>
    </location>
</feature>
<dbReference type="SUPFAM" id="SSF56601">
    <property type="entry name" value="beta-lactamase/transpeptidase-like"/>
    <property type="match status" value="1"/>
</dbReference>
<keyword evidence="7" id="KW-0132">Cell division</keyword>
<dbReference type="GO" id="GO:0005886">
    <property type="term" value="C:plasma membrane"/>
    <property type="evidence" value="ECO:0007669"/>
    <property type="project" value="TreeGrafter"/>
</dbReference>
<evidence type="ECO:0000259" key="5">
    <source>
        <dbReference type="Pfam" id="PF00905"/>
    </source>
</evidence>
<dbReference type="InterPro" id="IPR036138">
    <property type="entry name" value="PBP_dimer_sf"/>
</dbReference>
<evidence type="ECO:0000256" key="4">
    <source>
        <dbReference type="SAM" id="MobiDB-lite"/>
    </source>
</evidence>
<dbReference type="InterPro" id="IPR001460">
    <property type="entry name" value="PCN-bd_Tpept"/>
</dbReference>
<dbReference type="InterPro" id="IPR050515">
    <property type="entry name" value="Beta-lactam/transpept"/>
</dbReference>
<dbReference type="RefSeq" id="WP_425426816.1">
    <property type="nucleotide sequence ID" value="NZ_FZPH01000008.1"/>
</dbReference>
<evidence type="ECO:0000313" key="8">
    <source>
        <dbReference type="Proteomes" id="UP000198362"/>
    </source>
</evidence>
<keyword evidence="3" id="KW-0472">Membrane</keyword>
<dbReference type="PANTHER" id="PTHR30627">
    <property type="entry name" value="PEPTIDOGLYCAN D,D-TRANSPEPTIDASE"/>
    <property type="match status" value="1"/>
</dbReference>
<keyword evidence="8" id="KW-1185">Reference proteome</keyword>
<dbReference type="SUPFAM" id="SSF56519">
    <property type="entry name" value="Penicillin binding protein dimerisation domain"/>
    <property type="match status" value="1"/>
</dbReference>
<gene>
    <name evidence="7" type="ORF">SAMN05421812_108218</name>
</gene>
<feature type="compositionally biased region" description="Low complexity" evidence="4">
    <location>
        <begin position="99"/>
        <end position="132"/>
    </location>
</feature>
<dbReference type="GO" id="GO:0051301">
    <property type="term" value="P:cell division"/>
    <property type="evidence" value="ECO:0007669"/>
    <property type="project" value="UniProtKB-KW"/>
</dbReference>
<feature type="compositionally biased region" description="Low complexity" evidence="4">
    <location>
        <begin position="161"/>
        <end position="172"/>
    </location>
</feature>
<comment type="similarity">
    <text evidence="2">Belongs to the transpeptidase family.</text>
</comment>
<dbReference type="GO" id="GO:0071555">
    <property type="term" value="P:cell wall organization"/>
    <property type="evidence" value="ECO:0007669"/>
    <property type="project" value="TreeGrafter"/>
</dbReference>
<dbReference type="InterPro" id="IPR005311">
    <property type="entry name" value="PBP_dimer"/>
</dbReference>
<evidence type="ECO:0000256" key="3">
    <source>
        <dbReference type="ARBA" id="ARBA00023136"/>
    </source>
</evidence>
<feature type="domain" description="Penicillin-binding protein transpeptidase" evidence="5">
    <location>
        <begin position="440"/>
        <end position="745"/>
    </location>
</feature>
<sequence length="767" mass="80927">MSVPPRTPDPRRDPSGARRNPPRAGRPADDDGPAPARSGRGGIFEAQAYTPRGRTVREQARTRTPRATPEKPEKQEKTGQPTLRVVDGGRADEPRAPRKAAAPTARTGTAARSGTRSGAAAGTRSGSTAGTRSGTGAGSRSGARGAGSVRTTQAKASRGDGAATPRPRTRTTAGGGTPPRPPLRRKPRTRPKLADPNRRLRLGAFLALAMFACIGIRLVTLQVLPTPAYANGGIQDRLRSVTLFASRGGIYDRSGVPLTHSVEARHVYADPEMVENAPDAAAKLSPLLGISRSELEKRMAKRKLPGGTPSTFAWLARGVPIEKAQQVMALNIAGIGIGRDERREIPGTDLAANLIGFTGEDMNGLEGLEMRYDELLRGTNGKHRFEAGAGDLDIPISGGFDEVVQAKPGGSLTLTIDRDLQYEFQRSLSENVLARKGTIGAAIAMDIKTGEVLAQASQPTYNAADWQKYDAADREDAATSFVVDPGSVHKAIIFGAGLEEGVITPKTVWKIPSTITKADVTYEDTHPAGGKKMSMAGALAYSSNVTTIKIADKLGPQKVYDYQLKFGLGKPTGEGMPGEAAGHVLPPDEWNGSSPGSIPIGHSVDVTPLQMAAVYAAIANDGKWIQPHLIKDTVTGDGRHVAPPAPETRQVISPQHAAELRNLMEAVTTIPDATGVSGRIKGYRVAGKTGTGKRVVDGEYAPGDVASFIGMAPAEAPRYVVAVFAYTPGGGGGDVAGPAFREMMQYTLQHYRVPPSTKSAPKYTAFP</sequence>
<reference evidence="7 8" key="1">
    <citation type="submission" date="2017-06" db="EMBL/GenBank/DDBJ databases">
        <authorList>
            <person name="Kim H.J."/>
            <person name="Triplett B.A."/>
        </authorList>
    </citation>
    <scope>NUCLEOTIDE SEQUENCE [LARGE SCALE GENOMIC DNA]</scope>
    <source>
        <strain evidence="7 8">CGMCC 4.5593</strain>
    </source>
</reference>
<dbReference type="Pfam" id="PF03717">
    <property type="entry name" value="PBP_dimer"/>
    <property type="match status" value="1"/>
</dbReference>
<dbReference type="PANTHER" id="PTHR30627:SF1">
    <property type="entry name" value="PEPTIDOGLYCAN D,D-TRANSPEPTIDASE FTSI"/>
    <property type="match status" value="1"/>
</dbReference>
<keyword evidence="7" id="KW-0131">Cell cycle</keyword>
<dbReference type="InterPro" id="IPR012338">
    <property type="entry name" value="Beta-lactam/transpept-like"/>
</dbReference>